<evidence type="ECO:0000313" key="8">
    <source>
        <dbReference type="Proteomes" id="UP001165190"/>
    </source>
</evidence>
<dbReference type="EMBL" id="BSYR01000069">
    <property type="protein sequence ID" value="GMJ14443.1"/>
    <property type="molecule type" value="Genomic_DNA"/>
</dbReference>
<reference evidence="7" key="1">
    <citation type="submission" date="2023-05" db="EMBL/GenBank/DDBJ databases">
        <title>Genome and transcriptome analyses reveal genes involved in the formation of fine ridges on petal epidermal cells in Hibiscus trionum.</title>
        <authorList>
            <person name="Koshimizu S."/>
            <person name="Masuda S."/>
            <person name="Ishii T."/>
            <person name="Shirasu K."/>
            <person name="Hoshino A."/>
            <person name="Arita M."/>
        </authorList>
    </citation>
    <scope>NUCLEOTIDE SEQUENCE</scope>
    <source>
        <strain evidence="7">Hamamatsu line</strain>
    </source>
</reference>
<protein>
    <recommendedName>
        <fullName evidence="9">MBD domain-containing protein</fullName>
    </recommendedName>
</protein>
<keyword evidence="8" id="KW-1185">Reference proteome</keyword>
<evidence type="ECO:0000256" key="6">
    <source>
        <dbReference type="SAM" id="MobiDB-lite"/>
    </source>
</evidence>
<keyword evidence="5" id="KW-0539">Nucleus</keyword>
<dbReference type="GO" id="GO:0005634">
    <property type="term" value="C:nucleus"/>
    <property type="evidence" value="ECO:0007669"/>
    <property type="project" value="UniProtKB-SubCell"/>
</dbReference>
<comment type="subcellular location">
    <subcellularLocation>
        <location evidence="1">Nucleus</location>
    </subcellularLocation>
</comment>
<gene>
    <name evidence="7" type="ORF">HRI_005113500</name>
</gene>
<dbReference type="Proteomes" id="UP001165190">
    <property type="component" value="Unassembled WGS sequence"/>
</dbReference>
<accession>A0A9W7JK81</accession>
<evidence type="ECO:0000313" key="7">
    <source>
        <dbReference type="EMBL" id="GMJ14443.1"/>
    </source>
</evidence>
<feature type="region of interest" description="Disordered" evidence="6">
    <location>
        <begin position="1"/>
        <end position="24"/>
    </location>
</feature>
<name>A0A9W7JK81_HIBTR</name>
<evidence type="ECO:0000256" key="3">
    <source>
        <dbReference type="ARBA" id="ARBA00023125"/>
    </source>
</evidence>
<dbReference type="OrthoDB" id="1001247at2759"/>
<keyword evidence="2" id="KW-0805">Transcription regulation</keyword>
<keyword evidence="4" id="KW-0804">Transcription</keyword>
<dbReference type="Gene3D" id="3.30.890.10">
    <property type="entry name" value="Methyl-cpg-binding Protein 2, Chain A"/>
    <property type="match status" value="1"/>
</dbReference>
<evidence type="ECO:0000256" key="1">
    <source>
        <dbReference type="ARBA" id="ARBA00004123"/>
    </source>
</evidence>
<dbReference type="InterPro" id="IPR016177">
    <property type="entry name" value="DNA-bd_dom_sf"/>
</dbReference>
<dbReference type="SUPFAM" id="SSF54171">
    <property type="entry name" value="DNA-binding domain"/>
    <property type="match status" value="1"/>
</dbReference>
<evidence type="ECO:0008006" key="9">
    <source>
        <dbReference type="Google" id="ProtNLM"/>
    </source>
</evidence>
<sequence>MKHEKVELISPESSSSKLKAPPQKWSPATLATLKAVKERTRKRDNKRTPNVVVKYYDNTYTSYDWLVSGWIVEERFVPTGRKGTGRTYKYYYDPTGRMYYTKRDVLFAWKISKLMKSKVKIP</sequence>
<evidence type="ECO:0000256" key="5">
    <source>
        <dbReference type="ARBA" id="ARBA00023242"/>
    </source>
</evidence>
<comment type="caution">
    <text evidence="7">The sequence shown here is derived from an EMBL/GenBank/DDBJ whole genome shotgun (WGS) entry which is preliminary data.</text>
</comment>
<keyword evidence="3" id="KW-0238">DNA-binding</keyword>
<evidence type="ECO:0000256" key="2">
    <source>
        <dbReference type="ARBA" id="ARBA00023015"/>
    </source>
</evidence>
<evidence type="ECO:0000256" key="4">
    <source>
        <dbReference type="ARBA" id="ARBA00023163"/>
    </source>
</evidence>
<dbReference type="GO" id="GO:0003677">
    <property type="term" value="F:DNA binding"/>
    <property type="evidence" value="ECO:0007669"/>
    <property type="project" value="UniProtKB-KW"/>
</dbReference>
<dbReference type="AlphaFoldDB" id="A0A9W7JK81"/>
<proteinExistence type="predicted"/>
<organism evidence="7 8">
    <name type="scientific">Hibiscus trionum</name>
    <name type="common">Flower of an hour</name>
    <dbReference type="NCBI Taxonomy" id="183268"/>
    <lineage>
        <taxon>Eukaryota</taxon>
        <taxon>Viridiplantae</taxon>
        <taxon>Streptophyta</taxon>
        <taxon>Embryophyta</taxon>
        <taxon>Tracheophyta</taxon>
        <taxon>Spermatophyta</taxon>
        <taxon>Magnoliopsida</taxon>
        <taxon>eudicotyledons</taxon>
        <taxon>Gunneridae</taxon>
        <taxon>Pentapetalae</taxon>
        <taxon>rosids</taxon>
        <taxon>malvids</taxon>
        <taxon>Malvales</taxon>
        <taxon>Malvaceae</taxon>
        <taxon>Malvoideae</taxon>
        <taxon>Hibiscus</taxon>
    </lineage>
</organism>